<comment type="caution">
    <text evidence="1">The sequence shown here is derived from an EMBL/GenBank/DDBJ whole genome shotgun (WGS) entry which is preliminary data.</text>
</comment>
<evidence type="ECO:0000313" key="1">
    <source>
        <dbReference type="EMBL" id="GFZ18464.1"/>
    </source>
</evidence>
<evidence type="ECO:0000313" key="2">
    <source>
        <dbReference type="Proteomes" id="UP000585474"/>
    </source>
</evidence>
<keyword evidence="2" id="KW-1185">Reference proteome</keyword>
<dbReference type="EMBL" id="BJWL01000027">
    <property type="protein sequence ID" value="GFZ18464.1"/>
    <property type="molecule type" value="Genomic_DNA"/>
</dbReference>
<accession>A0A7J0H6S8</accession>
<gene>
    <name evidence="1" type="ORF">Acr_27g0002030</name>
</gene>
<reference evidence="1 2" key="1">
    <citation type="submission" date="2019-07" db="EMBL/GenBank/DDBJ databases">
        <title>De Novo Assembly of kiwifruit Actinidia rufa.</title>
        <authorList>
            <person name="Sugita-Konishi S."/>
            <person name="Sato K."/>
            <person name="Mori E."/>
            <person name="Abe Y."/>
            <person name="Kisaki G."/>
            <person name="Hamano K."/>
            <person name="Suezawa K."/>
            <person name="Otani M."/>
            <person name="Fukuda T."/>
            <person name="Manabe T."/>
            <person name="Gomi K."/>
            <person name="Tabuchi M."/>
            <person name="Akimitsu K."/>
            <person name="Kataoka I."/>
        </authorList>
    </citation>
    <scope>NUCLEOTIDE SEQUENCE [LARGE SCALE GENOMIC DNA]</scope>
    <source>
        <strain evidence="2">cv. Fuchu</strain>
    </source>
</reference>
<organism evidence="1 2">
    <name type="scientific">Actinidia rufa</name>
    <dbReference type="NCBI Taxonomy" id="165716"/>
    <lineage>
        <taxon>Eukaryota</taxon>
        <taxon>Viridiplantae</taxon>
        <taxon>Streptophyta</taxon>
        <taxon>Embryophyta</taxon>
        <taxon>Tracheophyta</taxon>
        <taxon>Spermatophyta</taxon>
        <taxon>Magnoliopsida</taxon>
        <taxon>eudicotyledons</taxon>
        <taxon>Gunneridae</taxon>
        <taxon>Pentapetalae</taxon>
        <taxon>asterids</taxon>
        <taxon>Ericales</taxon>
        <taxon>Actinidiaceae</taxon>
        <taxon>Actinidia</taxon>
    </lineage>
</organism>
<proteinExistence type="predicted"/>
<dbReference type="Proteomes" id="UP000585474">
    <property type="component" value="Unassembled WGS sequence"/>
</dbReference>
<sequence length="206" mass="22946">MPFGVPFQGFGLPEVWFVSDSSKDFVDQFLENHINPPSCLVLVIDHVVLLPFELPFALGSRTSASFYLPDVVLQPGEHFNLGHEYEPWSGGSIPSMSWENSVWCLGTSTLGTGLIAWATDPIGMMSLPDVTTVQPLSLSRRSPPRLRLALRISRRSVLEGVWLGDTLHLLDITDFLLLWLSKLHGIRAAFYIDPLEVGGLILWSFL</sequence>
<name>A0A7J0H6S8_9ERIC</name>
<protein>
    <submittedName>
        <fullName evidence="1">Uncharacterized protein</fullName>
    </submittedName>
</protein>
<dbReference type="AlphaFoldDB" id="A0A7J0H6S8"/>